<reference evidence="2" key="1">
    <citation type="submission" date="2021-02" db="EMBL/GenBank/DDBJ databases">
        <authorList>
            <person name="Nieuwenhuis M."/>
            <person name="Van De Peppel L.J.J."/>
        </authorList>
    </citation>
    <scope>NUCLEOTIDE SEQUENCE</scope>
    <source>
        <strain evidence="2">D49</strain>
    </source>
</reference>
<reference evidence="2" key="2">
    <citation type="submission" date="2021-10" db="EMBL/GenBank/DDBJ databases">
        <title>Phylogenomics reveals ancestral predisposition of the termite-cultivated fungus Termitomyces towards a domesticated lifestyle.</title>
        <authorList>
            <person name="Auxier B."/>
            <person name="Grum-Grzhimaylo A."/>
            <person name="Cardenas M.E."/>
            <person name="Lodge J.D."/>
            <person name="Laessoe T."/>
            <person name="Pedersen O."/>
            <person name="Smith M.E."/>
            <person name="Kuyper T.W."/>
            <person name="Franco-Molano E.A."/>
            <person name="Baroni T.J."/>
            <person name="Aanen D.K."/>
        </authorList>
    </citation>
    <scope>NUCLEOTIDE SEQUENCE</scope>
    <source>
        <strain evidence="2">D49</strain>
    </source>
</reference>
<protein>
    <submittedName>
        <fullName evidence="2">Uncharacterized protein</fullName>
    </submittedName>
</protein>
<evidence type="ECO:0000313" key="2">
    <source>
        <dbReference type="EMBL" id="KAG5633803.1"/>
    </source>
</evidence>
<feature type="compositionally biased region" description="Polar residues" evidence="1">
    <location>
        <begin position="101"/>
        <end position="114"/>
    </location>
</feature>
<organism evidence="2 3">
    <name type="scientific">Sphagnurus paluster</name>
    <dbReference type="NCBI Taxonomy" id="117069"/>
    <lineage>
        <taxon>Eukaryota</taxon>
        <taxon>Fungi</taxon>
        <taxon>Dikarya</taxon>
        <taxon>Basidiomycota</taxon>
        <taxon>Agaricomycotina</taxon>
        <taxon>Agaricomycetes</taxon>
        <taxon>Agaricomycetidae</taxon>
        <taxon>Agaricales</taxon>
        <taxon>Tricholomatineae</taxon>
        <taxon>Lyophyllaceae</taxon>
        <taxon>Sphagnurus</taxon>
    </lineage>
</organism>
<feature type="region of interest" description="Disordered" evidence="1">
    <location>
        <begin position="67"/>
        <end position="121"/>
    </location>
</feature>
<dbReference type="Proteomes" id="UP000717328">
    <property type="component" value="Unassembled WGS sequence"/>
</dbReference>
<proteinExistence type="predicted"/>
<evidence type="ECO:0000256" key="1">
    <source>
        <dbReference type="SAM" id="MobiDB-lite"/>
    </source>
</evidence>
<comment type="caution">
    <text evidence="2">The sequence shown here is derived from an EMBL/GenBank/DDBJ whole genome shotgun (WGS) entry which is preliminary data.</text>
</comment>
<gene>
    <name evidence="2" type="ORF">H0H81_005191</name>
</gene>
<sequence>MAASAFKPVIAILHHLLQRDLKGEIYINKMIHRNTGKDAAANFAFIIDAISPLLSKMAKHKVQLDHSNPEVAAPPSSHNSPLKSILLKGKGKGKGKATLGPSPSQAESSNTGRSVPQLPPTGVYTMPFSWDKEMEHISTQGAAELEANLPPVCYNPPPPAEYINPPTATSFAARAF</sequence>
<dbReference type="EMBL" id="JABCKI010007026">
    <property type="protein sequence ID" value="KAG5633803.1"/>
    <property type="molecule type" value="Genomic_DNA"/>
</dbReference>
<evidence type="ECO:0000313" key="3">
    <source>
        <dbReference type="Proteomes" id="UP000717328"/>
    </source>
</evidence>
<keyword evidence="3" id="KW-1185">Reference proteome</keyword>
<dbReference type="AlphaFoldDB" id="A0A9P7FLF7"/>
<accession>A0A9P7FLF7</accession>
<name>A0A9P7FLF7_9AGAR</name>